<reference evidence="3" key="1">
    <citation type="submission" date="2025-08" db="UniProtKB">
        <authorList>
            <consortium name="RefSeq"/>
        </authorList>
    </citation>
    <scope>IDENTIFICATION</scope>
    <source>
        <tissue evidence="3">Brain</tissue>
    </source>
</reference>
<dbReference type="GeneID" id="108896486"/>
<evidence type="ECO:0000313" key="3">
    <source>
        <dbReference type="RefSeq" id="XP_050926560.1"/>
    </source>
</evidence>
<name>A0AAJ8DPD4_LATCA</name>
<evidence type="ECO:0000256" key="1">
    <source>
        <dbReference type="SAM" id="MobiDB-lite"/>
    </source>
</evidence>
<evidence type="ECO:0000313" key="2">
    <source>
        <dbReference type="Proteomes" id="UP000694890"/>
    </source>
</evidence>
<accession>A0AAJ8DPD4</accession>
<gene>
    <name evidence="3" type="primary">LOC108896486</name>
</gene>
<proteinExistence type="predicted"/>
<dbReference type="RefSeq" id="XP_050926560.1">
    <property type="nucleotide sequence ID" value="XM_051070603.1"/>
</dbReference>
<dbReference type="AlphaFoldDB" id="A0AAJ8DPD4"/>
<feature type="compositionally biased region" description="Basic residues" evidence="1">
    <location>
        <begin position="103"/>
        <end position="121"/>
    </location>
</feature>
<dbReference type="Proteomes" id="UP000694890">
    <property type="component" value="Linkage group LG5"/>
</dbReference>
<sequence>MDVNCTMQCTCVENLLDVFKLVILNLLCRYFFQPDFWQDEKFPPAHGPRLDVDPKRGDNEQSVTQPQEDGDGGSGGDFPEEDSEHPSWAPDFMPDEPGVPHSRPGKQMRRHRGPPRRRWLNRKNPGVMDKVVFTPTFKADNVTFQNTTTISLKEGENIFLMSRHGRGGPHHHRRGKHGPPENVQYVKLIYNTTEPNKVSIEYGVLKPVNLSELAGGDDNSENADW</sequence>
<protein>
    <submittedName>
        <fullName evidence="3">Uncharacterized protein LOC108896486 isoform X2</fullName>
    </submittedName>
</protein>
<organism evidence="2 3">
    <name type="scientific">Lates calcarifer</name>
    <name type="common">Barramundi</name>
    <name type="synonym">Holocentrus calcarifer</name>
    <dbReference type="NCBI Taxonomy" id="8187"/>
    <lineage>
        <taxon>Eukaryota</taxon>
        <taxon>Metazoa</taxon>
        <taxon>Chordata</taxon>
        <taxon>Craniata</taxon>
        <taxon>Vertebrata</taxon>
        <taxon>Euteleostomi</taxon>
        <taxon>Actinopterygii</taxon>
        <taxon>Neopterygii</taxon>
        <taxon>Teleostei</taxon>
        <taxon>Neoteleostei</taxon>
        <taxon>Acanthomorphata</taxon>
        <taxon>Carangaria</taxon>
        <taxon>Carangaria incertae sedis</taxon>
        <taxon>Centropomidae</taxon>
        <taxon>Lates</taxon>
    </lineage>
</organism>
<feature type="compositionally biased region" description="Basic and acidic residues" evidence="1">
    <location>
        <begin position="42"/>
        <end position="59"/>
    </location>
</feature>
<feature type="region of interest" description="Disordered" evidence="1">
    <location>
        <begin position="42"/>
        <end position="124"/>
    </location>
</feature>